<dbReference type="SMART" id="SM00174">
    <property type="entry name" value="RHO"/>
    <property type="match status" value="1"/>
</dbReference>
<keyword evidence="4" id="KW-1185">Reference proteome</keyword>
<dbReference type="InterPro" id="IPR017231">
    <property type="entry name" value="Small_GTPase_Tem1/Spg1"/>
</dbReference>
<comment type="caution">
    <text evidence="3">The sequence shown here is derived from an EMBL/GenBank/DDBJ whole genome shotgun (WGS) entry which is preliminary data.</text>
</comment>
<dbReference type="PANTHER" id="PTHR47978">
    <property type="match status" value="1"/>
</dbReference>
<dbReference type="NCBIfam" id="TIGR00231">
    <property type="entry name" value="small_GTP"/>
    <property type="match status" value="1"/>
</dbReference>
<accession>A0A2V3ICT4</accession>
<dbReference type="AlphaFoldDB" id="A0A2V3ICT4"/>
<protein>
    <submittedName>
        <fullName evidence="3">Septum-promoting GTP-binding protein 1</fullName>
    </submittedName>
</protein>
<dbReference type="PROSITE" id="PS51419">
    <property type="entry name" value="RAB"/>
    <property type="match status" value="1"/>
</dbReference>
<proteinExistence type="predicted"/>
<sequence>MSTTEKQVEKQDDQGSSSQPLPSPAAGRMSRAKGPTNLQLKVGMLGDSYVGKTSLMVKYVENKFDEDYIQTLGINFMEKIISVRERTVTFTIFDLGGGKNEFNQMIPLVCADAAAILFMFDLTRRVTLRSVQEWYRQARGFNQTFIPFLVGTKFDLFAGLSMDKQRDMIAHARTFAKAMRSPLIFTSSSHSINVQKLFKIVLSKRFNLKCNVPKMSNVGEPILEY</sequence>
<dbReference type="EMBL" id="NBIV01000407">
    <property type="protein sequence ID" value="PXF39894.1"/>
    <property type="molecule type" value="Genomic_DNA"/>
</dbReference>
<evidence type="ECO:0000313" key="4">
    <source>
        <dbReference type="Proteomes" id="UP000247409"/>
    </source>
</evidence>
<feature type="region of interest" description="Disordered" evidence="2">
    <location>
        <begin position="1"/>
        <end position="32"/>
    </location>
</feature>
<organism evidence="3 4">
    <name type="scientific">Gracilariopsis chorda</name>
    <dbReference type="NCBI Taxonomy" id="448386"/>
    <lineage>
        <taxon>Eukaryota</taxon>
        <taxon>Rhodophyta</taxon>
        <taxon>Florideophyceae</taxon>
        <taxon>Rhodymeniophycidae</taxon>
        <taxon>Gracilariales</taxon>
        <taxon>Gracilariaceae</taxon>
        <taxon>Gracilariopsis</taxon>
    </lineage>
</organism>
<dbReference type="GO" id="GO:0003924">
    <property type="term" value="F:GTPase activity"/>
    <property type="evidence" value="ECO:0007669"/>
    <property type="project" value="InterPro"/>
</dbReference>
<dbReference type="SMART" id="SM00173">
    <property type="entry name" value="RAS"/>
    <property type="match status" value="1"/>
</dbReference>
<dbReference type="InterPro" id="IPR005225">
    <property type="entry name" value="Small_GTP-bd"/>
</dbReference>
<dbReference type="SUPFAM" id="SSF52540">
    <property type="entry name" value="P-loop containing nucleoside triphosphate hydrolases"/>
    <property type="match status" value="1"/>
</dbReference>
<dbReference type="Gene3D" id="3.40.50.300">
    <property type="entry name" value="P-loop containing nucleotide triphosphate hydrolases"/>
    <property type="match status" value="1"/>
</dbReference>
<dbReference type="Pfam" id="PF00071">
    <property type="entry name" value="Ras"/>
    <property type="match status" value="1"/>
</dbReference>
<dbReference type="GO" id="GO:0005525">
    <property type="term" value="F:GTP binding"/>
    <property type="evidence" value="ECO:0007669"/>
    <property type="project" value="InterPro"/>
</dbReference>
<evidence type="ECO:0000256" key="2">
    <source>
        <dbReference type="SAM" id="MobiDB-lite"/>
    </source>
</evidence>
<name>A0A2V3ICT4_9FLOR</name>
<dbReference type="PRINTS" id="PR00449">
    <property type="entry name" value="RASTRNSFRMNG"/>
</dbReference>
<dbReference type="STRING" id="448386.A0A2V3ICT4"/>
<dbReference type="InterPro" id="IPR001806">
    <property type="entry name" value="Small_GTPase"/>
</dbReference>
<dbReference type="PIRSF" id="PIRSF037527">
    <property type="entry name" value="Small_GTPase_Tem1"/>
    <property type="match status" value="1"/>
</dbReference>
<dbReference type="OrthoDB" id="6585768at2759"/>
<dbReference type="SMART" id="SM00175">
    <property type="entry name" value="RAB"/>
    <property type="match status" value="1"/>
</dbReference>
<feature type="compositionally biased region" description="Basic and acidic residues" evidence="2">
    <location>
        <begin position="1"/>
        <end position="13"/>
    </location>
</feature>
<dbReference type="InterPro" id="IPR027417">
    <property type="entry name" value="P-loop_NTPase"/>
</dbReference>
<evidence type="ECO:0000313" key="3">
    <source>
        <dbReference type="EMBL" id="PXF39894.1"/>
    </source>
</evidence>
<reference evidence="3 4" key="1">
    <citation type="journal article" date="2018" name="Mol. Biol. Evol.">
        <title>Analysis of the draft genome of the red seaweed Gracilariopsis chorda provides insights into genome size evolution in Rhodophyta.</title>
        <authorList>
            <person name="Lee J."/>
            <person name="Yang E.C."/>
            <person name="Graf L."/>
            <person name="Yang J.H."/>
            <person name="Qiu H."/>
            <person name="Zel Zion U."/>
            <person name="Chan C.X."/>
            <person name="Stephens T.G."/>
            <person name="Weber A.P.M."/>
            <person name="Boo G.H."/>
            <person name="Boo S.M."/>
            <person name="Kim K.M."/>
            <person name="Shin Y."/>
            <person name="Jung M."/>
            <person name="Lee S.J."/>
            <person name="Yim H.S."/>
            <person name="Lee J.H."/>
            <person name="Bhattacharya D."/>
            <person name="Yoon H.S."/>
        </authorList>
    </citation>
    <scope>NUCLEOTIDE SEQUENCE [LARGE SCALE GENOMIC DNA]</scope>
    <source>
        <strain evidence="3 4">SKKU-2015</strain>
        <tissue evidence="3">Whole body</tissue>
    </source>
</reference>
<gene>
    <name evidence="3" type="ORF">BWQ96_10404</name>
</gene>
<keyword evidence="1" id="KW-0547">Nucleotide-binding</keyword>
<dbReference type="Proteomes" id="UP000247409">
    <property type="component" value="Unassembled WGS sequence"/>
</dbReference>
<evidence type="ECO:0000256" key="1">
    <source>
        <dbReference type="ARBA" id="ARBA00022741"/>
    </source>
</evidence>